<dbReference type="SUPFAM" id="SSF88659">
    <property type="entry name" value="Sigma3 and sigma4 domains of RNA polymerase sigma factors"/>
    <property type="match status" value="1"/>
</dbReference>
<organism evidence="7 8">
    <name type="scientific">Phytomonospora endophytica</name>
    <dbReference type="NCBI Taxonomy" id="714109"/>
    <lineage>
        <taxon>Bacteria</taxon>
        <taxon>Bacillati</taxon>
        <taxon>Actinomycetota</taxon>
        <taxon>Actinomycetes</taxon>
        <taxon>Micromonosporales</taxon>
        <taxon>Micromonosporaceae</taxon>
        <taxon>Phytomonospora</taxon>
    </lineage>
</organism>
<keyword evidence="3" id="KW-0731">Sigma factor</keyword>
<dbReference type="NCBIfam" id="TIGR02937">
    <property type="entry name" value="sigma70-ECF"/>
    <property type="match status" value="1"/>
</dbReference>
<keyword evidence="4" id="KW-0238">DNA-binding</keyword>
<gene>
    <name evidence="7" type="ORF">HNR73_006976</name>
</gene>
<dbReference type="Proteomes" id="UP000548476">
    <property type="component" value="Unassembled WGS sequence"/>
</dbReference>
<dbReference type="GO" id="GO:0006352">
    <property type="term" value="P:DNA-templated transcription initiation"/>
    <property type="evidence" value="ECO:0007669"/>
    <property type="project" value="InterPro"/>
</dbReference>
<reference evidence="7 8" key="1">
    <citation type="submission" date="2020-08" db="EMBL/GenBank/DDBJ databases">
        <title>Genomic Encyclopedia of Type Strains, Phase IV (KMG-IV): sequencing the most valuable type-strain genomes for metagenomic binning, comparative biology and taxonomic classification.</title>
        <authorList>
            <person name="Goeker M."/>
        </authorList>
    </citation>
    <scope>NUCLEOTIDE SEQUENCE [LARGE SCALE GENOMIC DNA]</scope>
    <source>
        <strain evidence="7 8">YIM 65646</strain>
    </source>
</reference>
<evidence type="ECO:0000256" key="1">
    <source>
        <dbReference type="ARBA" id="ARBA00010641"/>
    </source>
</evidence>
<evidence type="ECO:0000256" key="4">
    <source>
        <dbReference type="ARBA" id="ARBA00023125"/>
    </source>
</evidence>
<dbReference type="InterPro" id="IPR013324">
    <property type="entry name" value="RNA_pol_sigma_r3/r4-like"/>
</dbReference>
<dbReference type="InterPro" id="IPR036388">
    <property type="entry name" value="WH-like_DNA-bd_sf"/>
</dbReference>
<dbReference type="Gene3D" id="1.10.1740.10">
    <property type="match status" value="1"/>
</dbReference>
<evidence type="ECO:0000256" key="2">
    <source>
        <dbReference type="ARBA" id="ARBA00023015"/>
    </source>
</evidence>
<protein>
    <submittedName>
        <fullName evidence="7">RNA polymerase sigma factor (Sigma-70 family)</fullName>
    </submittedName>
</protein>
<accession>A0A841FS50</accession>
<evidence type="ECO:0000313" key="7">
    <source>
        <dbReference type="EMBL" id="MBB6039085.1"/>
    </source>
</evidence>
<dbReference type="GO" id="GO:0016987">
    <property type="term" value="F:sigma factor activity"/>
    <property type="evidence" value="ECO:0007669"/>
    <property type="project" value="UniProtKB-KW"/>
</dbReference>
<evidence type="ECO:0000256" key="5">
    <source>
        <dbReference type="ARBA" id="ARBA00023163"/>
    </source>
</evidence>
<dbReference type="PANTHER" id="PTHR43133:SF8">
    <property type="entry name" value="RNA POLYMERASE SIGMA FACTOR HI_1459-RELATED"/>
    <property type="match status" value="1"/>
</dbReference>
<evidence type="ECO:0000259" key="6">
    <source>
        <dbReference type="Pfam" id="PF04542"/>
    </source>
</evidence>
<dbReference type="RefSeq" id="WP_184792173.1">
    <property type="nucleotide sequence ID" value="NZ_BONT01000027.1"/>
</dbReference>
<keyword evidence="5" id="KW-0804">Transcription</keyword>
<name>A0A841FS50_9ACTN</name>
<dbReference type="InterPro" id="IPR007627">
    <property type="entry name" value="RNA_pol_sigma70_r2"/>
</dbReference>
<dbReference type="InterPro" id="IPR014284">
    <property type="entry name" value="RNA_pol_sigma-70_dom"/>
</dbReference>
<dbReference type="Gene3D" id="1.10.10.10">
    <property type="entry name" value="Winged helix-like DNA-binding domain superfamily/Winged helix DNA-binding domain"/>
    <property type="match status" value="1"/>
</dbReference>
<keyword evidence="8" id="KW-1185">Reference proteome</keyword>
<dbReference type="AlphaFoldDB" id="A0A841FS50"/>
<evidence type="ECO:0000313" key="8">
    <source>
        <dbReference type="Proteomes" id="UP000548476"/>
    </source>
</evidence>
<feature type="domain" description="RNA polymerase sigma-70 region 2" evidence="6">
    <location>
        <begin position="36"/>
        <end position="103"/>
    </location>
</feature>
<dbReference type="SUPFAM" id="SSF88946">
    <property type="entry name" value="Sigma2 domain of RNA polymerase sigma factors"/>
    <property type="match status" value="1"/>
</dbReference>
<keyword evidence="2" id="KW-0805">Transcription regulation</keyword>
<comment type="caution">
    <text evidence="7">The sequence shown here is derived from an EMBL/GenBank/DDBJ whole genome shotgun (WGS) entry which is preliminary data.</text>
</comment>
<dbReference type="EMBL" id="JACHGT010000020">
    <property type="protein sequence ID" value="MBB6039085.1"/>
    <property type="molecule type" value="Genomic_DNA"/>
</dbReference>
<proteinExistence type="inferred from homology"/>
<dbReference type="InterPro" id="IPR039425">
    <property type="entry name" value="RNA_pol_sigma-70-like"/>
</dbReference>
<sequence length="199" mass="21855">MTDETNSGGDPQGAAARRAELVKRARDHDKEALDTLITDLTPLLWRVARAQGVDRHTAEDVVQDTWLRFCGRLHTIHTPEAVVAWLTTVARREAGRQRREAGRERPAEDVLGTVLDEAMSEPGADEIADPDREERVRRLREAIGKLPERCRVLVQVIAAGDVPDYGVIATALGMPRGAIGPTRGRCLAKLRGLMGEARG</sequence>
<dbReference type="InterPro" id="IPR013325">
    <property type="entry name" value="RNA_pol_sigma_r2"/>
</dbReference>
<evidence type="ECO:0000256" key="3">
    <source>
        <dbReference type="ARBA" id="ARBA00023082"/>
    </source>
</evidence>
<dbReference type="PANTHER" id="PTHR43133">
    <property type="entry name" value="RNA POLYMERASE ECF-TYPE SIGMA FACTO"/>
    <property type="match status" value="1"/>
</dbReference>
<dbReference type="Pfam" id="PF04542">
    <property type="entry name" value="Sigma70_r2"/>
    <property type="match status" value="1"/>
</dbReference>
<comment type="similarity">
    <text evidence="1">Belongs to the sigma-70 factor family. ECF subfamily.</text>
</comment>
<dbReference type="GO" id="GO:0003677">
    <property type="term" value="F:DNA binding"/>
    <property type="evidence" value="ECO:0007669"/>
    <property type="project" value="UniProtKB-KW"/>
</dbReference>